<feature type="binding site" evidence="4">
    <location>
        <begin position="134"/>
        <end position="136"/>
    </location>
    <ligand>
        <name>CoA</name>
        <dbReference type="ChEBI" id="CHEBI:57287"/>
    </ligand>
</feature>
<dbReference type="InterPro" id="IPR017440">
    <property type="entry name" value="Cit_synth/succinyl-CoA_lig_AS"/>
</dbReference>
<keyword evidence="9" id="KW-1185">Reference proteome</keyword>
<evidence type="ECO:0000313" key="9">
    <source>
        <dbReference type="Proteomes" id="UP000268093"/>
    </source>
</evidence>
<dbReference type="NCBIfam" id="TIGR01019">
    <property type="entry name" value="sucCoAalpha"/>
    <property type="match status" value="1"/>
</dbReference>
<dbReference type="Pfam" id="PF00549">
    <property type="entry name" value="Ligase_CoA"/>
    <property type="match status" value="1"/>
</dbReference>
<dbReference type="SUPFAM" id="SSF52210">
    <property type="entry name" value="Succinyl-CoA synthetase domains"/>
    <property type="match status" value="1"/>
</dbReference>
<feature type="binding site" evidence="4">
    <location>
        <begin position="44"/>
        <end position="47"/>
    </location>
    <ligand>
        <name>CoA</name>
        <dbReference type="ChEBI" id="CHEBI:57287"/>
    </ligand>
</feature>
<sequence length="349" mass="36660">MLAAVKPSLLRSTAAVARRQLSYESNVKNMAINKNTKVICQGFTGKQGTFQSQQAIDYGTNMVGGVSPGKGGKTHLGLPVFSTVAEVSKHFSSPRADAAKALKPDASVIYVPPPKAADAILDAIENEIPLVVSVTEGIPQQDMVKVCHRLGDMSRKVKQALLAQSATRLIGPNCPGIIAPDQCKIGIMPGHIHRPGKVGIVSRSGTLTYEAVGQTTQVGLGQTLCIGIGGDPFNGTNYIDCLRVFLDDEATQGIIFIGEIGGSAEEEAAEFLIQHNLTRKNPKPIVSFIAGLTAPPGRRMGHAGAIISGGKGTAQDKIVALENAGVIVSRSPAKLGTLLKEEMNRIGLI</sequence>
<dbReference type="HAMAP" id="MF_01988">
    <property type="entry name" value="Succ_CoA_alpha"/>
    <property type="match status" value="1"/>
</dbReference>
<protein>
    <recommendedName>
        <fullName evidence="4">Succinate--CoA ligase [ADP-forming] subunit alpha, mitochondrial</fullName>
        <ecNumber evidence="4">6.2.1.5</ecNumber>
    </recommendedName>
    <alternativeName>
        <fullName evidence="4">Succinyl-CoA synthetase subunit alpha</fullName>
        <shortName evidence="4">SCS-alpha</shortName>
    </alternativeName>
</protein>
<comment type="function">
    <text evidence="4">Succinyl-CoA synthetase functions in the citric acid cycle (TCA), coupling the hydrolysis of succinyl-CoA to the synthesis of ATP and thus represents the only step of substrate-level phosphorylation in the TCA. The alpha subunit of the enzyme binds the substrates coenzyme A and phosphate, while succinate binding and nucleotide specificity is provided by the beta subunit.</text>
</comment>
<dbReference type="PROSITE" id="PS00399">
    <property type="entry name" value="SUCCINYL_COA_LIG_2"/>
    <property type="match status" value="1"/>
</dbReference>
<evidence type="ECO:0000256" key="2">
    <source>
        <dbReference type="ARBA" id="ARBA00022598"/>
    </source>
</evidence>
<evidence type="ECO:0000256" key="3">
    <source>
        <dbReference type="ARBA" id="ARBA00022741"/>
    </source>
</evidence>
<comment type="subunit">
    <text evidence="4">Heterodimer of an alpha and a beta subunit.</text>
</comment>
<comment type="subcellular location">
    <subcellularLocation>
        <location evidence="4">Mitochondrion</location>
    </subcellularLocation>
</comment>
<dbReference type="GO" id="GO:0004775">
    <property type="term" value="F:succinate-CoA ligase (ADP-forming) activity"/>
    <property type="evidence" value="ECO:0007669"/>
    <property type="project" value="UniProtKB-UniRule"/>
</dbReference>
<dbReference type="InterPro" id="IPR003781">
    <property type="entry name" value="CoA-bd"/>
</dbReference>
<keyword evidence="2 4" id="KW-0436">Ligase</keyword>
<dbReference type="InterPro" id="IPR005810">
    <property type="entry name" value="CoA_lig_alpha"/>
</dbReference>
<evidence type="ECO:0000256" key="4">
    <source>
        <dbReference type="HAMAP-Rule" id="MF_03222"/>
    </source>
</evidence>
<keyword evidence="4" id="KW-0496">Mitochondrion</keyword>
<dbReference type="Proteomes" id="UP000268093">
    <property type="component" value="Unassembled WGS sequence"/>
</dbReference>
<dbReference type="InterPro" id="IPR005811">
    <property type="entry name" value="SUCC_ACL_C"/>
</dbReference>
<dbReference type="Gene3D" id="3.40.50.720">
    <property type="entry name" value="NAD(P)-binding Rossmann-like Domain"/>
    <property type="match status" value="1"/>
</dbReference>
<dbReference type="FunFam" id="3.40.50.720:FF:000277">
    <property type="entry name" value="Succinate--CoA ligase [ADP-forming] subunit alpha"/>
    <property type="match status" value="1"/>
</dbReference>
<evidence type="ECO:0000313" key="8">
    <source>
        <dbReference type="EMBL" id="RUP47958.1"/>
    </source>
</evidence>
<keyword evidence="3 4" id="KW-0547">Nucleotide-binding</keyword>
<comment type="pathway">
    <text evidence="4">Carbohydrate metabolism; tricarboxylic acid cycle; succinate from succinyl-CoA (ligase route): step 1/1.</text>
</comment>
<proteinExistence type="inferred from homology"/>
<dbReference type="SMART" id="SM00881">
    <property type="entry name" value="CoA_binding"/>
    <property type="match status" value="1"/>
</dbReference>
<comment type="caution">
    <text evidence="8">The sequence shown here is derived from an EMBL/GenBank/DDBJ whole genome shotgun (WGS) entry which is preliminary data.</text>
</comment>
<dbReference type="Gene3D" id="3.40.50.261">
    <property type="entry name" value="Succinyl-CoA synthetase domains"/>
    <property type="match status" value="1"/>
</dbReference>
<dbReference type="InterPro" id="IPR036291">
    <property type="entry name" value="NAD(P)-bd_dom_sf"/>
</dbReference>
<dbReference type="AlphaFoldDB" id="A0A433DAU7"/>
<dbReference type="PIRSF" id="PIRSF001553">
    <property type="entry name" value="SucCS_alpha"/>
    <property type="match status" value="1"/>
</dbReference>
<dbReference type="EC" id="6.2.1.5" evidence="4"/>
<gene>
    <name evidence="8" type="ORF">BC936DRAFT_145135</name>
</gene>
<feature type="binding site" evidence="4">
    <location>
        <position position="209"/>
    </location>
    <ligand>
        <name>substrate</name>
        <note>ligand shared with subunit beta</note>
    </ligand>
</feature>
<dbReference type="FunFam" id="3.40.50.261:FF:000005">
    <property type="entry name" value="Succinate--CoA ligase [ADP-forming] subunit alpha, mitochondrial"/>
    <property type="match status" value="1"/>
</dbReference>
<dbReference type="InterPro" id="IPR016102">
    <property type="entry name" value="Succinyl-CoA_synth-like"/>
</dbReference>
<dbReference type="PRINTS" id="PR01798">
    <property type="entry name" value="SCOASYNTHASE"/>
</dbReference>
<dbReference type="UniPathway" id="UPA00223">
    <property type="reaction ID" value="UER00999"/>
</dbReference>
<feature type="domain" description="CoA-binding" evidence="7">
    <location>
        <begin position="31"/>
        <end position="138"/>
    </location>
</feature>
<dbReference type="Pfam" id="PF02629">
    <property type="entry name" value="CoA_binding"/>
    <property type="match status" value="1"/>
</dbReference>
<dbReference type="GO" id="GO:0009361">
    <property type="term" value="C:succinate-CoA ligase complex (ADP-forming)"/>
    <property type="evidence" value="ECO:0007669"/>
    <property type="project" value="TreeGrafter"/>
</dbReference>
<dbReference type="SUPFAM" id="SSF51735">
    <property type="entry name" value="NAD(P)-binding Rossmann-fold domains"/>
    <property type="match status" value="1"/>
</dbReference>
<reference evidence="8 9" key="1">
    <citation type="journal article" date="2018" name="New Phytol.">
        <title>Phylogenomics of Endogonaceae and evolution of mycorrhizas within Mucoromycota.</title>
        <authorList>
            <person name="Chang Y."/>
            <person name="Desiro A."/>
            <person name="Na H."/>
            <person name="Sandor L."/>
            <person name="Lipzen A."/>
            <person name="Clum A."/>
            <person name="Barry K."/>
            <person name="Grigoriev I.V."/>
            <person name="Martin F.M."/>
            <person name="Stajich J.E."/>
            <person name="Smith M.E."/>
            <person name="Bonito G."/>
            <person name="Spatafora J.W."/>
        </authorList>
    </citation>
    <scope>NUCLEOTIDE SEQUENCE [LARGE SCALE GENOMIC DNA]</scope>
    <source>
        <strain evidence="8 9">GMNB39</strain>
    </source>
</reference>
<dbReference type="NCBIfam" id="NF004230">
    <property type="entry name" value="PRK05678.1"/>
    <property type="match status" value="1"/>
</dbReference>
<feature type="binding site" evidence="4">
    <location>
        <position position="70"/>
    </location>
    <ligand>
        <name>CoA</name>
        <dbReference type="ChEBI" id="CHEBI:57287"/>
    </ligand>
</feature>
<comment type="similarity">
    <text evidence="4 6">Belongs to the succinate/malate CoA ligase alpha subunit family.</text>
</comment>
<dbReference type="PANTHER" id="PTHR11117">
    <property type="entry name" value="SUCCINYL-COA LIGASE SUBUNIT ALPHA"/>
    <property type="match status" value="1"/>
</dbReference>
<dbReference type="PROSITE" id="PS01216">
    <property type="entry name" value="SUCCINYL_COA_LIG_1"/>
    <property type="match status" value="1"/>
</dbReference>
<evidence type="ECO:0000256" key="6">
    <source>
        <dbReference type="RuleBase" id="RU000677"/>
    </source>
</evidence>
<dbReference type="EMBL" id="RBNI01003888">
    <property type="protein sequence ID" value="RUP47958.1"/>
    <property type="molecule type" value="Genomic_DNA"/>
</dbReference>
<comment type="catalytic activity">
    <reaction evidence="4">
        <text>succinate + ATP + CoA = succinyl-CoA + ADP + phosphate</text>
        <dbReference type="Rhea" id="RHEA:17661"/>
        <dbReference type="ChEBI" id="CHEBI:30031"/>
        <dbReference type="ChEBI" id="CHEBI:30616"/>
        <dbReference type="ChEBI" id="CHEBI:43474"/>
        <dbReference type="ChEBI" id="CHEBI:57287"/>
        <dbReference type="ChEBI" id="CHEBI:57292"/>
        <dbReference type="ChEBI" id="CHEBI:456216"/>
        <dbReference type="EC" id="6.2.1.5"/>
    </reaction>
</comment>
<keyword evidence="1 4" id="KW-0816">Tricarboxylic acid cycle</keyword>
<dbReference type="PANTHER" id="PTHR11117:SF2">
    <property type="entry name" value="SUCCINATE--COA LIGASE [ADP_GDP-FORMING] SUBUNIT ALPHA, MITOCHONDRIAL"/>
    <property type="match status" value="1"/>
</dbReference>
<feature type="active site" description="Tele-phosphohistidine intermediate" evidence="4 5">
    <location>
        <position position="302"/>
    </location>
</feature>
<evidence type="ECO:0000256" key="5">
    <source>
        <dbReference type="PIRSR" id="PIRSR001553-1"/>
    </source>
</evidence>
<dbReference type="OrthoDB" id="1664372at2759"/>
<organism evidence="8 9">
    <name type="scientific">Jimgerdemannia flammicorona</name>
    <dbReference type="NCBI Taxonomy" id="994334"/>
    <lineage>
        <taxon>Eukaryota</taxon>
        <taxon>Fungi</taxon>
        <taxon>Fungi incertae sedis</taxon>
        <taxon>Mucoromycota</taxon>
        <taxon>Mucoromycotina</taxon>
        <taxon>Endogonomycetes</taxon>
        <taxon>Endogonales</taxon>
        <taxon>Endogonaceae</taxon>
        <taxon>Jimgerdemannia</taxon>
    </lineage>
</organism>
<name>A0A433DAU7_9FUNG</name>
<dbReference type="GO" id="GO:0004776">
    <property type="term" value="F:succinate-CoA ligase (GDP-forming) activity"/>
    <property type="evidence" value="ECO:0007669"/>
    <property type="project" value="TreeGrafter"/>
</dbReference>
<dbReference type="InterPro" id="IPR033847">
    <property type="entry name" value="Citrt_syn/SCS-alpha_CS"/>
</dbReference>
<dbReference type="GO" id="GO:0006099">
    <property type="term" value="P:tricarboxylic acid cycle"/>
    <property type="evidence" value="ECO:0007669"/>
    <property type="project" value="UniProtKB-UniRule"/>
</dbReference>
<evidence type="ECO:0000259" key="7">
    <source>
        <dbReference type="SMART" id="SM00881"/>
    </source>
</evidence>
<dbReference type="GO" id="GO:0005739">
    <property type="term" value="C:mitochondrion"/>
    <property type="evidence" value="ECO:0007669"/>
    <property type="project" value="UniProtKB-SubCell"/>
</dbReference>
<evidence type="ECO:0000256" key="1">
    <source>
        <dbReference type="ARBA" id="ARBA00022532"/>
    </source>
</evidence>
<dbReference type="GO" id="GO:0000166">
    <property type="term" value="F:nucleotide binding"/>
    <property type="evidence" value="ECO:0007669"/>
    <property type="project" value="UniProtKB-KW"/>
</dbReference>
<accession>A0A433DAU7</accession>